<dbReference type="OrthoDB" id="817978at2759"/>
<dbReference type="Pfam" id="PF06232">
    <property type="entry name" value="ATS3"/>
    <property type="match status" value="1"/>
</dbReference>
<dbReference type="AlphaFoldDB" id="A0A835M104"/>
<evidence type="ECO:0000313" key="2">
    <source>
        <dbReference type="EMBL" id="KAF9614950.1"/>
    </source>
</evidence>
<dbReference type="CDD" id="cd00113">
    <property type="entry name" value="PLAT"/>
    <property type="match status" value="1"/>
</dbReference>
<dbReference type="InterPro" id="IPR036392">
    <property type="entry name" value="PLAT/LH2_dom_sf"/>
</dbReference>
<evidence type="ECO:0000256" key="1">
    <source>
        <dbReference type="SAM" id="SignalP"/>
    </source>
</evidence>
<dbReference type="SUPFAM" id="SSF49723">
    <property type="entry name" value="Lipase/lipooxygenase domain (PLAT/LH2 domain)"/>
    <property type="match status" value="1"/>
</dbReference>
<reference evidence="2 3" key="1">
    <citation type="submission" date="2020-10" db="EMBL/GenBank/DDBJ databases">
        <title>The Coptis chinensis genome and diversification of protoberbering-type alkaloids.</title>
        <authorList>
            <person name="Wang B."/>
            <person name="Shu S."/>
            <person name="Song C."/>
            <person name="Liu Y."/>
        </authorList>
    </citation>
    <scope>NUCLEOTIDE SEQUENCE [LARGE SCALE GENOMIC DNA]</scope>
    <source>
        <strain evidence="2">HL-2020</strain>
        <tissue evidence="2">Leaf</tissue>
    </source>
</reference>
<feature type="chain" id="PRO_5032677769" description="Embryo-specific protein 3" evidence="1">
    <location>
        <begin position="23"/>
        <end position="167"/>
    </location>
</feature>
<dbReference type="Proteomes" id="UP000631114">
    <property type="component" value="Unassembled WGS sequence"/>
</dbReference>
<gene>
    <name evidence="2" type="ORF">IFM89_021380</name>
</gene>
<accession>A0A835M104</accession>
<feature type="signal peptide" evidence="1">
    <location>
        <begin position="1"/>
        <end position="22"/>
    </location>
</feature>
<comment type="caution">
    <text evidence="2">The sequence shown here is derived from an EMBL/GenBank/DDBJ whole genome shotgun (WGS) entry which is preliminary data.</text>
</comment>
<dbReference type="PANTHER" id="PTHR31718:SF31">
    <property type="entry name" value="OS01G0172800 PROTEIN"/>
    <property type="match status" value="1"/>
</dbReference>
<organism evidence="2 3">
    <name type="scientific">Coptis chinensis</name>
    <dbReference type="NCBI Taxonomy" id="261450"/>
    <lineage>
        <taxon>Eukaryota</taxon>
        <taxon>Viridiplantae</taxon>
        <taxon>Streptophyta</taxon>
        <taxon>Embryophyta</taxon>
        <taxon>Tracheophyta</taxon>
        <taxon>Spermatophyta</taxon>
        <taxon>Magnoliopsida</taxon>
        <taxon>Ranunculales</taxon>
        <taxon>Ranunculaceae</taxon>
        <taxon>Coptidoideae</taxon>
        <taxon>Coptis</taxon>
    </lineage>
</organism>
<keyword evidence="1" id="KW-0732">Signal</keyword>
<dbReference type="Gene3D" id="2.60.60.20">
    <property type="entry name" value="PLAT/LH2 domain"/>
    <property type="match status" value="1"/>
</dbReference>
<proteinExistence type="predicted"/>
<evidence type="ECO:0008006" key="4">
    <source>
        <dbReference type="Google" id="ProtNLM"/>
    </source>
</evidence>
<dbReference type="PANTHER" id="PTHR31718">
    <property type="entry name" value="PLAT DOMAIN-CONTAINING PROTEIN"/>
    <property type="match status" value="1"/>
</dbReference>
<dbReference type="EMBL" id="JADFTS010000003">
    <property type="protein sequence ID" value="KAF9614950.1"/>
    <property type="molecule type" value="Genomic_DNA"/>
</dbReference>
<dbReference type="InterPro" id="IPR010417">
    <property type="entry name" value="Embryo-specific_ATS3"/>
</dbReference>
<sequence length="167" mass="18966">MVKLKVASVLLIFALLFIVTQASNSINPQPQILKSLKTVQNTQVGSRCSYTVRITTSCSSTRFTRDMIGLAFGDAYGYQVYVPRLDDPYSRAFERCSTDTYQISGPCMYNICYLYLLRMGSDGWKPESVTINGYYSQPATFYYNTFIPYGVWFGFDFCNSQSMISSM</sequence>
<protein>
    <recommendedName>
        <fullName evidence="4">Embryo-specific protein 3</fullName>
    </recommendedName>
</protein>
<keyword evidence="3" id="KW-1185">Reference proteome</keyword>
<name>A0A835M104_9MAGN</name>
<evidence type="ECO:0000313" key="3">
    <source>
        <dbReference type="Proteomes" id="UP000631114"/>
    </source>
</evidence>